<accession>A0A0C9WYF1</accession>
<organism evidence="2 3">
    <name type="scientific">Laccaria amethystina LaAM-08-1</name>
    <dbReference type="NCBI Taxonomy" id="1095629"/>
    <lineage>
        <taxon>Eukaryota</taxon>
        <taxon>Fungi</taxon>
        <taxon>Dikarya</taxon>
        <taxon>Basidiomycota</taxon>
        <taxon>Agaricomycotina</taxon>
        <taxon>Agaricomycetes</taxon>
        <taxon>Agaricomycetidae</taxon>
        <taxon>Agaricales</taxon>
        <taxon>Agaricineae</taxon>
        <taxon>Hydnangiaceae</taxon>
        <taxon>Laccaria</taxon>
    </lineage>
</organism>
<feature type="compositionally biased region" description="Polar residues" evidence="1">
    <location>
        <begin position="53"/>
        <end position="71"/>
    </location>
</feature>
<evidence type="ECO:0000313" key="3">
    <source>
        <dbReference type="Proteomes" id="UP000054477"/>
    </source>
</evidence>
<proteinExistence type="predicted"/>
<dbReference type="HOGENOM" id="CLU_2109418_0_0_1"/>
<dbReference type="AlphaFoldDB" id="A0A0C9WYF1"/>
<gene>
    <name evidence="2" type="ORF">K443DRAFT_684136</name>
</gene>
<dbReference type="EMBL" id="KN838816">
    <property type="protein sequence ID" value="KIJ93953.1"/>
    <property type="molecule type" value="Genomic_DNA"/>
</dbReference>
<feature type="region of interest" description="Disordered" evidence="1">
    <location>
        <begin position="53"/>
        <end position="115"/>
    </location>
</feature>
<reference evidence="3" key="2">
    <citation type="submission" date="2015-01" db="EMBL/GenBank/DDBJ databases">
        <title>Evolutionary Origins and Diversification of the Mycorrhizal Mutualists.</title>
        <authorList>
            <consortium name="DOE Joint Genome Institute"/>
            <consortium name="Mycorrhizal Genomics Consortium"/>
            <person name="Kohler A."/>
            <person name="Kuo A."/>
            <person name="Nagy L.G."/>
            <person name="Floudas D."/>
            <person name="Copeland A."/>
            <person name="Barry K.W."/>
            <person name="Cichocki N."/>
            <person name="Veneault-Fourrey C."/>
            <person name="LaButti K."/>
            <person name="Lindquist E.A."/>
            <person name="Lipzen A."/>
            <person name="Lundell T."/>
            <person name="Morin E."/>
            <person name="Murat C."/>
            <person name="Riley R."/>
            <person name="Ohm R."/>
            <person name="Sun H."/>
            <person name="Tunlid A."/>
            <person name="Henrissat B."/>
            <person name="Grigoriev I.V."/>
            <person name="Hibbett D.S."/>
            <person name="Martin F."/>
        </authorList>
    </citation>
    <scope>NUCLEOTIDE SEQUENCE [LARGE SCALE GENOMIC DNA]</scope>
    <source>
        <strain evidence="3">LaAM-08-1</strain>
    </source>
</reference>
<feature type="compositionally biased region" description="Polar residues" evidence="1">
    <location>
        <begin position="106"/>
        <end position="115"/>
    </location>
</feature>
<evidence type="ECO:0000313" key="2">
    <source>
        <dbReference type="EMBL" id="KIJ93953.1"/>
    </source>
</evidence>
<evidence type="ECO:0000256" key="1">
    <source>
        <dbReference type="SAM" id="MobiDB-lite"/>
    </source>
</evidence>
<sequence length="115" mass="12528">MSRKLSFGKVIQPDSILVHIDDLELVAISPGLLMGRVYSCSLLYILLTREKSGGTSVTCTSNESPPSFSSGDSHHREQITHEPISPRDIQSKRDEDPDTLREVVSLSGSSVTETG</sequence>
<reference evidence="2 3" key="1">
    <citation type="submission" date="2014-04" db="EMBL/GenBank/DDBJ databases">
        <authorList>
            <consortium name="DOE Joint Genome Institute"/>
            <person name="Kuo A."/>
            <person name="Kohler A."/>
            <person name="Nagy L.G."/>
            <person name="Floudas D."/>
            <person name="Copeland A."/>
            <person name="Barry K.W."/>
            <person name="Cichocki N."/>
            <person name="Veneault-Fourrey C."/>
            <person name="LaButti K."/>
            <person name="Lindquist E.A."/>
            <person name="Lipzen A."/>
            <person name="Lundell T."/>
            <person name="Morin E."/>
            <person name="Murat C."/>
            <person name="Sun H."/>
            <person name="Tunlid A."/>
            <person name="Henrissat B."/>
            <person name="Grigoriev I.V."/>
            <person name="Hibbett D.S."/>
            <person name="Martin F."/>
            <person name="Nordberg H.P."/>
            <person name="Cantor M.N."/>
            <person name="Hua S.X."/>
        </authorList>
    </citation>
    <scope>NUCLEOTIDE SEQUENCE [LARGE SCALE GENOMIC DNA]</scope>
    <source>
        <strain evidence="2 3">LaAM-08-1</strain>
    </source>
</reference>
<feature type="compositionally biased region" description="Basic and acidic residues" evidence="1">
    <location>
        <begin position="89"/>
        <end position="101"/>
    </location>
</feature>
<protein>
    <submittedName>
        <fullName evidence="2">Uncharacterized protein</fullName>
    </submittedName>
</protein>
<name>A0A0C9WYF1_9AGAR</name>
<keyword evidence="3" id="KW-1185">Reference proteome</keyword>
<dbReference type="Proteomes" id="UP000054477">
    <property type="component" value="Unassembled WGS sequence"/>
</dbReference>